<evidence type="ECO:0000313" key="5">
    <source>
        <dbReference type="Proteomes" id="UP000177020"/>
    </source>
</evidence>
<keyword evidence="2" id="KW-1133">Transmembrane helix</keyword>
<dbReference type="SUPFAM" id="SSF51735">
    <property type="entry name" value="NAD(P)-binding Rossmann-fold domains"/>
    <property type="match status" value="1"/>
</dbReference>
<dbReference type="InterPro" id="IPR021940">
    <property type="entry name" value="CER1-like_C"/>
</dbReference>
<evidence type="ECO:0000256" key="1">
    <source>
        <dbReference type="ARBA" id="ARBA00004141"/>
    </source>
</evidence>
<name>A0A1G2FQQ9_9BACT</name>
<gene>
    <name evidence="4" type="ORF">A3I20_00035</name>
</gene>
<evidence type="ECO:0000256" key="2">
    <source>
        <dbReference type="SAM" id="Phobius"/>
    </source>
</evidence>
<dbReference type="AlphaFoldDB" id="A0A1G2FQQ9"/>
<evidence type="ECO:0000259" key="3">
    <source>
        <dbReference type="Pfam" id="PF12076"/>
    </source>
</evidence>
<evidence type="ECO:0000313" key="4">
    <source>
        <dbReference type="EMBL" id="OGZ40137.1"/>
    </source>
</evidence>
<keyword evidence="2" id="KW-0812">Transmembrane</keyword>
<dbReference type="EMBL" id="MHNG01000024">
    <property type="protein sequence ID" value="OGZ40137.1"/>
    <property type="molecule type" value="Genomic_DNA"/>
</dbReference>
<feature type="domain" description="Very-long-chain aldehyde decarbonylase CER1-like C-terminal" evidence="3">
    <location>
        <begin position="168"/>
        <end position="342"/>
    </location>
</feature>
<organism evidence="4 5">
    <name type="scientific">Candidatus Portnoybacteria bacterium RIFCSPLOWO2_02_FULL_40_15</name>
    <dbReference type="NCBI Taxonomy" id="1802002"/>
    <lineage>
        <taxon>Bacteria</taxon>
        <taxon>Candidatus Portnoyibacteriota</taxon>
    </lineage>
</organism>
<sequence length="366" mass="41681">MEKKVRMTFVAHWVEPWNWLLWFIPMLHRKPEQRWYWVFLAPVYHLMSLVYLFGHKPFDVVDSFHFNGSLEGKTILIRNFAWHFSWLGNYEKIRQRILEAVLAAQESSDVIGLGALTKAEWITSGGEWIVKRLGSRLKVPIVHGDTLTAAAVIEAAKVIIRQRGIKQVFLTGASSKIGRAVALSLAQSGVRVKMFTQDYHRFSSIQAEARPPERPLLEWATDFENGRDCLFWITGKALFKGKRFLKYVPKESVILNFSVPNPFTPKDLRNRPDVKAIEGGLLAYDEARTDLSFTMRLSPGLTYACHAGTMVHARMGWTDHEVGQVELEKIPAVWAAARKLGFYLPREVAEATIAVADEAIRPVVHL</sequence>
<dbReference type="Pfam" id="PF12076">
    <property type="entry name" value="CER1-like_C"/>
    <property type="match status" value="1"/>
</dbReference>
<reference evidence="4 5" key="1">
    <citation type="journal article" date="2016" name="Nat. Commun.">
        <title>Thousands of microbial genomes shed light on interconnected biogeochemical processes in an aquifer system.</title>
        <authorList>
            <person name="Anantharaman K."/>
            <person name="Brown C.T."/>
            <person name="Hug L.A."/>
            <person name="Sharon I."/>
            <person name="Castelle C.J."/>
            <person name="Probst A.J."/>
            <person name="Thomas B.C."/>
            <person name="Singh A."/>
            <person name="Wilkins M.J."/>
            <person name="Karaoz U."/>
            <person name="Brodie E.L."/>
            <person name="Williams K.H."/>
            <person name="Hubbard S.S."/>
            <person name="Banfield J.F."/>
        </authorList>
    </citation>
    <scope>NUCLEOTIDE SEQUENCE [LARGE SCALE GENOMIC DNA]</scope>
</reference>
<comment type="subcellular location">
    <subcellularLocation>
        <location evidence="1">Membrane</location>
        <topology evidence="1">Multi-pass membrane protein</topology>
    </subcellularLocation>
</comment>
<dbReference type="InterPro" id="IPR036291">
    <property type="entry name" value="NAD(P)-bd_dom_sf"/>
</dbReference>
<feature type="transmembrane region" description="Helical" evidence="2">
    <location>
        <begin position="35"/>
        <end position="54"/>
    </location>
</feature>
<dbReference type="Proteomes" id="UP000177020">
    <property type="component" value="Unassembled WGS sequence"/>
</dbReference>
<comment type="caution">
    <text evidence="4">The sequence shown here is derived from an EMBL/GenBank/DDBJ whole genome shotgun (WGS) entry which is preliminary data.</text>
</comment>
<accession>A0A1G2FQQ9</accession>
<protein>
    <recommendedName>
        <fullName evidence="3">Very-long-chain aldehyde decarbonylase CER1-like C-terminal domain-containing protein</fullName>
    </recommendedName>
</protein>
<dbReference type="GO" id="GO:0016020">
    <property type="term" value="C:membrane"/>
    <property type="evidence" value="ECO:0007669"/>
    <property type="project" value="UniProtKB-SubCell"/>
</dbReference>
<proteinExistence type="predicted"/>
<keyword evidence="2" id="KW-0472">Membrane</keyword>